<reference evidence="1" key="1">
    <citation type="submission" date="2016-10" db="EMBL/GenBank/DDBJ databases">
        <authorList>
            <person name="Benchimol M."/>
            <person name="Almeida L.G."/>
            <person name="Vasconcelos A.T."/>
            <person name="Perreira-Neves A."/>
            <person name="Rosa I.A."/>
            <person name="Tasca T."/>
            <person name="Bogo M.R."/>
            <person name="de Souza W."/>
        </authorList>
    </citation>
    <scope>NUCLEOTIDE SEQUENCE [LARGE SCALE GENOMIC DNA]</scope>
    <source>
        <strain evidence="1">K</strain>
    </source>
</reference>
<name>A0A1J4K4X0_9EUKA</name>
<dbReference type="RefSeq" id="XP_068359625.1">
    <property type="nucleotide sequence ID" value="XM_068504414.1"/>
</dbReference>
<dbReference type="EMBL" id="MLAK01000725">
    <property type="protein sequence ID" value="OHT06489.1"/>
    <property type="molecule type" value="Genomic_DNA"/>
</dbReference>
<organism evidence="1 2">
    <name type="scientific">Tritrichomonas foetus</name>
    <dbReference type="NCBI Taxonomy" id="1144522"/>
    <lineage>
        <taxon>Eukaryota</taxon>
        <taxon>Metamonada</taxon>
        <taxon>Parabasalia</taxon>
        <taxon>Tritrichomonadida</taxon>
        <taxon>Tritrichomonadidae</taxon>
        <taxon>Tritrichomonas</taxon>
    </lineage>
</organism>
<keyword evidence="2" id="KW-1185">Reference proteome</keyword>
<proteinExistence type="predicted"/>
<comment type="caution">
    <text evidence="1">The sequence shown here is derived from an EMBL/GenBank/DDBJ whole genome shotgun (WGS) entry which is preliminary data.</text>
</comment>
<accession>A0A1J4K4X0</accession>
<gene>
    <name evidence="1" type="ORF">TRFO_25523</name>
</gene>
<dbReference type="GeneID" id="94839118"/>
<evidence type="ECO:0000313" key="1">
    <source>
        <dbReference type="EMBL" id="OHT06489.1"/>
    </source>
</evidence>
<dbReference type="Proteomes" id="UP000179807">
    <property type="component" value="Unassembled WGS sequence"/>
</dbReference>
<dbReference type="AlphaFoldDB" id="A0A1J4K4X0"/>
<sequence length="731" mass="84188">MPKLLFYLDLEQQNQNVFIVIDGISQPYQMQSIHKVRHFYFFNLALNDENGYPISINYKYINQNGSLIGSQQQRFISLNYKPLNNVIIRDLISFQELKPTISVYFFLEVPFEATNVFITSPFPQLSNQIKIEMKKESSGIWVAMINFDASMPIPLIYSYCAQAPISNHNNNFNYNFILENRCRHMSFNSPLFRHQNVSIYDYFYQQKLTIPFYIPPIDTSSSGDAALADLSFHYSTETEFQSVAVNLNNSLIQFQKYYYWTGNSKILSNFQKTPFTFQNVTCYNQICNFSSPLFTLRHLNNVDFQNVSVHIFKNPIGYYPLTLYFPLVSLKPKKSDKCGSFSSIGDFSLLLCKIGISQLHIHIEKLPGSEMLLDPVQLSLKINCNQNLTLAEIREKKREIIQQLYKTNIINSNLESSYKISFENFKKTFYSFLANSISNDFEFFIQFLCYSELCLNAQIANKNGVQIITDVSVLDGWKIVINSLPVASLYSSAIFLNDISSVHLSGFTIADIKKKFCDNAKLICSTFCTKNGPYYNIKKKYLNNDNLKRDLIFIDSSLREYYYQELIGLREMEQISPQVQEEGIVFQKIIETTKFLSASVIVDENTTNKTGALNVQTMNIIPSSSKMAQNARIYLTPKELTPTRTSEYLSNVQKSQIFKDIKMKMKMNAINIVIYLNDILFCCGISKPVDHQSITGNDPERRDILLKSIEELSSNPNFVQNMIAFLKSLST</sequence>
<dbReference type="VEuPathDB" id="TrichDB:TRFO_25523"/>
<protein>
    <submittedName>
        <fullName evidence="1">Uncharacterized protein</fullName>
    </submittedName>
</protein>
<evidence type="ECO:0000313" key="2">
    <source>
        <dbReference type="Proteomes" id="UP000179807"/>
    </source>
</evidence>